<protein>
    <submittedName>
        <fullName evidence="2">Uncharacterized protein</fullName>
    </submittedName>
</protein>
<dbReference type="Proteomes" id="UP000807769">
    <property type="component" value="Unassembled WGS sequence"/>
</dbReference>
<evidence type="ECO:0000313" key="3">
    <source>
        <dbReference type="Proteomes" id="UP000807769"/>
    </source>
</evidence>
<name>A0A9P7JIX9_9AGAM</name>
<dbReference type="GeneID" id="64633327"/>
<dbReference type="EMBL" id="JABBWG010000003">
    <property type="protein sequence ID" value="KAG1824699.1"/>
    <property type="molecule type" value="Genomic_DNA"/>
</dbReference>
<comment type="caution">
    <text evidence="2">The sequence shown here is derived from an EMBL/GenBank/DDBJ whole genome shotgun (WGS) entry which is preliminary data.</text>
</comment>
<sequence length="500" mass="54713">MGHNLKTFKSAEFIDDSDSLDDDGSILDISLTSSNSNSSGSSTAFVFDTSIFNFNTQDSIDHELDAMAALPPAVEPIPVAEPLQAPKVKSKKKKSKQPRPVTPPPNEPEVIPAQVAPLCIKATYSITILPHSELKKGDIKKCVGTATILSLYLDEPFDTFKAQVLQKIKKETNPTILSFENYKTFFTIVHIAPQPTSLADEDDYQELIKCLQQMSTPAATIYIQELLAVKKHKDWPSDKENNREINEDNNHSSSESSDDSKKRNKKKKKTKAPKAADIDKEMKSINKNIKALLDRNNGSHVHLTFPLLECWVAAMEKGPEYATLEMPPNHSSFGVISSNSLGWPSLLSVCHQQLDEQSKKATQAEAVPVTPAPAQAMPIININFPPEMFQAICAASDSQPVHHAPVPALLLPAVLPPAVPASLSSLLLSTQLASLGPRMNLTDFCSAYELSQILQSKLSNHGFMSSHALRYVTVDDSQKVGLLCGELAELKDAVAHWCGE</sequence>
<gene>
    <name evidence="2" type="ORF">BJ212DRAFT_1475992</name>
</gene>
<dbReference type="OrthoDB" id="3063862at2759"/>
<feature type="compositionally biased region" description="Basic residues" evidence="1">
    <location>
        <begin position="88"/>
        <end position="97"/>
    </location>
</feature>
<evidence type="ECO:0000256" key="1">
    <source>
        <dbReference type="SAM" id="MobiDB-lite"/>
    </source>
</evidence>
<feature type="region of interest" description="Disordered" evidence="1">
    <location>
        <begin position="234"/>
        <end position="280"/>
    </location>
</feature>
<keyword evidence="3" id="KW-1185">Reference proteome</keyword>
<dbReference type="RefSeq" id="XP_041198416.1">
    <property type="nucleotide sequence ID" value="XM_041339311.1"/>
</dbReference>
<feature type="compositionally biased region" description="Basic residues" evidence="1">
    <location>
        <begin position="262"/>
        <end position="272"/>
    </location>
</feature>
<dbReference type="AlphaFoldDB" id="A0A9P7JIX9"/>
<proteinExistence type="predicted"/>
<organism evidence="2 3">
    <name type="scientific">Suillus subaureus</name>
    <dbReference type="NCBI Taxonomy" id="48587"/>
    <lineage>
        <taxon>Eukaryota</taxon>
        <taxon>Fungi</taxon>
        <taxon>Dikarya</taxon>
        <taxon>Basidiomycota</taxon>
        <taxon>Agaricomycotina</taxon>
        <taxon>Agaricomycetes</taxon>
        <taxon>Agaricomycetidae</taxon>
        <taxon>Boletales</taxon>
        <taxon>Suillineae</taxon>
        <taxon>Suillaceae</taxon>
        <taxon>Suillus</taxon>
    </lineage>
</organism>
<reference evidence="2" key="1">
    <citation type="journal article" date="2020" name="New Phytol.">
        <title>Comparative genomics reveals dynamic genome evolution in host specialist ectomycorrhizal fungi.</title>
        <authorList>
            <person name="Lofgren L.A."/>
            <person name="Nguyen N.H."/>
            <person name="Vilgalys R."/>
            <person name="Ruytinx J."/>
            <person name="Liao H.L."/>
            <person name="Branco S."/>
            <person name="Kuo A."/>
            <person name="LaButti K."/>
            <person name="Lipzen A."/>
            <person name="Andreopoulos W."/>
            <person name="Pangilinan J."/>
            <person name="Riley R."/>
            <person name="Hundley H."/>
            <person name="Na H."/>
            <person name="Barry K."/>
            <person name="Grigoriev I.V."/>
            <person name="Stajich J.E."/>
            <person name="Kennedy P.G."/>
        </authorList>
    </citation>
    <scope>NUCLEOTIDE SEQUENCE</scope>
    <source>
        <strain evidence="2">MN1</strain>
    </source>
</reference>
<feature type="compositionally biased region" description="Basic and acidic residues" evidence="1">
    <location>
        <begin position="234"/>
        <end position="250"/>
    </location>
</feature>
<accession>A0A9P7JIX9</accession>
<feature type="region of interest" description="Disordered" evidence="1">
    <location>
        <begin position="81"/>
        <end position="110"/>
    </location>
</feature>
<evidence type="ECO:0000313" key="2">
    <source>
        <dbReference type="EMBL" id="KAG1824699.1"/>
    </source>
</evidence>